<feature type="region of interest" description="Disordered" evidence="1">
    <location>
        <begin position="335"/>
        <end position="354"/>
    </location>
</feature>
<gene>
    <name evidence="2" type="ORF">METZ01_LOCUS42695</name>
</gene>
<evidence type="ECO:0000256" key="1">
    <source>
        <dbReference type="SAM" id="MobiDB-lite"/>
    </source>
</evidence>
<sequence length="354" mass="39592">MNDRLVAGTLDTADCPVYVPMASFFESSDVQDIQSEVQRVLDFDAGLEQLSNGHVDILAIPAAIMHGRESEIAQSGCEVIGARTPRRPNLVLVSGDRLFYQPKSAIIVAELDLVRRQLLRVRSDLAVMAPEEIPLEDPAASAPDEAIERARWLGGLQERGEIDGFVISRAVYESSNQTERRHTLLSFPNERGGTHFLPPPYSDLIALIARPRFPSTISMRVTEAEGNTALWAQSRVMNELDDHLAGIIGLQVRHRQVGSLLRQAEEEKDPILEEAFQSPDGEVLEDEVQVELRMELISEDGRRTLALNRLASRFDYEYAILSTIRDWEQLLKEASRDVPKDHPSDAEAPPFIVH</sequence>
<feature type="compositionally biased region" description="Basic and acidic residues" evidence="1">
    <location>
        <begin position="335"/>
        <end position="345"/>
    </location>
</feature>
<evidence type="ECO:0000313" key="2">
    <source>
        <dbReference type="EMBL" id="SUZ89841.1"/>
    </source>
</evidence>
<reference evidence="2" key="1">
    <citation type="submission" date="2018-05" db="EMBL/GenBank/DDBJ databases">
        <authorList>
            <person name="Lanie J.A."/>
            <person name="Ng W.-L."/>
            <person name="Kazmierczak K.M."/>
            <person name="Andrzejewski T.M."/>
            <person name="Davidsen T.M."/>
            <person name="Wayne K.J."/>
            <person name="Tettelin H."/>
            <person name="Glass J.I."/>
            <person name="Rusch D."/>
            <person name="Podicherti R."/>
            <person name="Tsui H.-C.T."/>
            <person name="Winkler M.E."/>
        </authorList>
    </citation>
    <scope>NUCLEOTIDE SEQUENCE</scope>
</reference>
<accession>A0A381RE74</accession>
<organism evidence="2">
    <name type="scientific">marine metagenome</name>
    <dbReference type="NCBI Taxonomy" id="408172"/>
    <lineage>
        <taxon>unclassified sequences</taxon>
        <taxon>metagenomes</taxon>
        <taxon>ecological metagenomes</taxon>
    </lineage>
</organism>
<protein>
    <submittedName>
        <fullName evidence="2">Uncharacterized protein</fullName>
    </submittedName>
</protein>
<proteinExistence type="predicted"/>
<dbReference type="EMBL" id="UINC01001844">
    <property type="protein sequence ID" value="SUZ89841.1"/>
    <property type="molecule type" value="Genomic_DNA"/>
</dbReference>
<dbReference type="AlphaFoldDB" id="A0A381RE74"/>
<name>A0A381RE74_9ZZZZ</name>